<name>A0A5J4WSK1_9EUKA</name>
<proteinExistence type="predicted"/>
<gene>
    <name evidence="1" type="ORF">EZS28_006578</name>
</gene>
<organism evidence="1 2">
    <name type="scientific">Streblomastix strix</name>
    <dbReference type="NCBI Taxonomy" id="222440"/>
    <lineage>
        <taxon>Eukaryota</taxon>
        <taxon>Metamonada</taxon>
        <taxon>Preaxostyla</taxon>
        <taxon>Oxymonadida</taxon>
        <taxon>Streblomastigidae</taxon>
        <taxon>Streblomastix</taxon>
    </lineage>
</organism>
<comment type="caution">
    <text evidence="1">The sequence shown here is derived from an EMBL/GenBank/DDBJ whole genome shotgun (WGS) entry which is preliminary data.</text>
</comment>
<dbReference type="EMBL" id="SNRW01001077">
    <property type="protein sequence ID" value="KAA6397901.1"/>
    <property type="molecule type" value="Genomic_DNA"/>
</dbReference>
<accession>A0A5J4WSK1</accession>
<dbReference type="Proteomes" id="UP000324800">
    <property type="component" value="Unassembled WGS sequence"/>
</dbReference>
<evidence type="ECO:0000313" key="1">
    <source>
        <dbReference type="EMBL" id="KAA6397901.1"/>
    </source>
</evidence>
<evidence type="ECO:0000313" key="2">
    <source>
        <dbReference type="Proteomes" id="UP000324800"/>
    </source>
</evidence>
<dbReference type="AlphaFoldDB" id="A0A5J4WSK1"/>
<reference evidence="1 2" key="1">
    <citation type="submission" date="2019-03" db="EMBL/GenBank/DDBJ databases">
        <title>Single cell metagenomics reveals metabolic interactions within the superorganism composed of flagellate Streblomastix strix and complex community of Bacteroidetes bacteria on its surface.</title>
        <authorList>
            <person name="Treitli S.C."/>
            <person name="Kolisko M."/>
            <person name="Husnik F."/>
            <person name="Keeling P."/>
            <person name="Hampl V."/>
        </authorList>
    </citation>
    <scope>NUCLEOTIDE SEQUENCE [LARGE SCALE GENOMIC DNA]</scope>
    <source>
        <strain evidence="1">ST1C</strain>
    </source>
</reference>
<sequence>MLLKDTSVGTIEYAGTYAKSNHQHPFQTVDTISNSDSVDGSYGTVDLYARNNHSHPINIQTNTSIELVVNRVGNNGTSAYYSRRDHIHLQQLIYDGNVTATKFIKAGGTASEVLCANSDTTSTYSKFSRTYNSGPVDQITPCAFPIGTSNRASYIQFQVQFNINAMQTIDLVPNYSVNGIVGLYAEYTAWIHMVSGSGNVTVTVNNQSPFSTNLNTPIGELRIGVNGQVEYEN</sequence>
<protein>
    <submittedName>
        <fullName evidence="1">Uncharacterized protein</fullName>
    </submittedName>
</protein>